<protein>
    <submittedName>
        <fullName evidence="1">Uncharacterized protein</fullName>
    </submittedName>
</protein>
<reference evidence="1" key="1">
    <citation type="submission" date="2020-07" db="EMBL/GenBank/DDBJ databases">
        <authorList>
            <person name="Ferguson B K."/>
        </authorList>
    </citation>
    <scope>NUCLEOTIDE SEQUENCE</scope>
    <source>
        <strain evidence="1">L06</strain>
    </source>
</reference>
<accession>A0A6V7K6J0</accession>
<name>A0A6V7K6J0_9HYME</name>
<sequence>MKDVLTRVFKDLPGSSSSVTSIIERATRKPPPELPRVRAKSIQLSGYDTCRKVALDFMKTSMDNVVDDRQQRRRRRETVSSDYEIRARMLRGLDLHLAIKQRDYTYKLMRL</sequence>
<dbReference type="EMBL" id="CADCXW020000023">
    <property type="protein sequence ID" value="CAD1559945.1"/>
    <property type="molecule type" value="Genomic_DNA"/>
</dbReference>
<proteinExistence type="predicted"/>
<organism evidence="1">
    <name type="scientific">Bracon brevicornis</name>
    <dbReference type="NCBI Taxonomy" id="1563983"/>
    <lineage>
        <taxon>Eukaryota</taxon>
        <taxon>Metazoa</taxon>
        <taxon>Ecdysozoa</taxon>
        <taxon>Arthropoda</taxon>
        <taxon>Hexapoda</taxon>
        <taxon>Insecta</taxon>
        <taxon>Pterygota</taxon>
        <taxon>Neoptera</taxon>
        <taxon>Endopterygota</taxon>
        <taxon>Hymenoptera</taxon>
        <taxon>Apocrita</taxon>
        <taxon>Ichneumonoidea</taxon>
        <taxon>Braconidae</taxon>
        <taxon>Braconinae</taxon>
        <taxon>Bracon</taxon>
    </lineage>
</organism>
<gene>
    <name evidence="1" type="ORF">BBRV_LOCUS71480</name>
</gene>
<dbReference type="AlphaFoldDB" id="A0A6V7K6J0"/>
<evidence type="ECO:0000313" key="1">
    <source>
        <dbReference type="EMBL" id="CAD1559945.1"/>
    </source>
</evidence>